<name>A0A8S3T8F9_MYTED</name>
<dbReference type="PANTHER" id="PTHR36695">
    <property type="entry name" value="AGAP008648-PA"/>
    <property type="match status" value="1"/>
</dbReference>
<organism evidence="2 3">
    <name type="scientific">Mytilus edulis</name>
    <name type="common">Blue mussel</name>
    <dbReference type="NCBI Taxonomy" id="6550"/>
    <lineage>
        <taxon>Eukaryota</taxon>
        <taxon>Metazoa</taxon>
        <taxon>Spiralia</taxon>
        <taxon>Lophotrochozoa</taxon>
        <taxon>Mollusca</taxon>
        <taxon>Bivalvia</taxon>
        <taxon>Autobranchia</taxon>
        <taxon>Pteriomorphia</taxon>
        <taxon>Mytilida</taxon>
        <taxon>Mytiloidea</taxon>
        <taxon>Mytilidae</taxon>
        <taxon>Mytilinae</taxon>
        <taxon>Mytilus</taxon>
    </lineage>
</organism>
<dbReference type="EMBL" id="CAJPWZ010001847">
    <property type="protein sequence ID" value="CAG2225369.1"/>
    <property type="molecule type" value="Genomic_DNA"/>
</dbReference>
<proteinExistence type="predicted"/>
<protein>
    <recommendedName>
        <fullName evidence="1">Farnesoic acid O-methyl transferase domain-containing protein</fullName>
    </recommendedName>
</protein>
<dbReference type="Pfam" id="PF12248">
    <property type="entry name" value="Methyltransf_FA"/>
    <property type="match status" value="1"/>
</dbReference>
<dbReference type="OrthoDB" id="2142040at2759"/>
<dbReference type="PANTHER" id="PTHR36695:SF12">
    <property type="entry name" value="AGAP008648-PA"/>
    <property type="match status" value="1"/>
</dbReference>
<evidence type="ECO:0000313" key="3">
    <source>
        <dbReference type="Proteomes" id="UP000683360"/>
    </source>
</evidence>
<evidence type="ECO:0000259" key="1">
    <source>
        <dbReference type="Pfam" id="PF12248"/>
    </source>
</evidence>
<dbReference type="Proteomes" id="UP000683360">
    <property type="component" value="Unassembled WGS sequence"/>
</dbReference>
<accession>A0A8S3T8F9</accession>
<comment type="caution">
    <text evidence="2">The sequence shown here is derived from an EMBL/GenBank/DDBJ whole genome shotgun (WGS) entry which is preliminary data.</text>
</comment>
<dbReference type="InterPro" id="IPR022041">
    <property type="entry name" value="Methyltransf_FA"/>
</dbReference>
<keyword evidence="3" id="KW-1185">Reference proteome</keyword>
<reference evidence="2" key="1">
    <citation type="submission" date="2021-03" db="EMBL/GenBank/DDBJ databases">
        <authorList>
            <person name="Bekaert M."/>
        </authorList>
    </citation>
    <scope>NUCLEOTIDE SEQUENCE</scope>
</reference>
<gene>
    <name evidence="2" type="ORF">MEDL_38521</name>
</gene>
<dbReference type="AlphaFoldDB" id="A0A8S3T8F9"/>
<feature type="domain" description="Farnesoic acid O-methyl transferase" evidence="1">
    <location>
        <begin position="1"/>
        <end position="119"/>
    </location>
</feature>
<sequence length="150" mass="16952">MRFRVEACSDAFILLSSTVNIQSQDFYEICIGGSNNKVTNIRRKHNTGNVHQINTIDILNCTEQRTLIVRWMLNGEITLLKETNGGTEVVMKWTDPNLIPIHGVGIMTGWGADGLWTLEHSSFLIGRYCGIPTPHTVIWCYFLLQLVSVE</sequence>
<evidence type="ECO:0000313" key="2">
    <source>
        <dbReference type="EMBL" id="CAG2225369.1"/>
    </source>
</evidence>